<feature type="non-terminal residue" evidence="2">
    <location>
        <position position="450"/>
    </location>
</feature>
<dbReference type="PANTHER" id="PTHR34119:SF1">
    <property type="entry name" value="OS04G0394700 PROTEIN"/>
    <property type="match status" value="1"/>
</dbReference>
<evidence type="ECO:0000313" key="2">
    <source>
        <dbReference type="EMBL" id="KAH9328804.1"/>
    </source>
</evidence>
<dbReference type="Proteomes" id="UP000824469">
    <property type="component" value="Unassembled WGS sequence"/>
</dbReference>
<reference evidence="2 3" key="1">
    <citation type="journal article" date="2021" name="Nat. Plants">
        <title>The Taxus genome provides insights into paclitaxel biosynthesis.</title>
        <authorList>
            <person name="Xiong X."/>
            <person name="Gou J."/>
            <person name="Liao Q."/>
            <person name="Li Y."/>
            <person name="Zhou Q."/>
            <person name="Bi G."/>
            <person name="Li C."/>
            <person name="Du R."/>
            <person name="Wang X."/>
            <person name="Sun T."/>
            <person name="Guo L."/>
            <person name="Liang H."/>
            <person name="Lu P."/>
            <person name="Wu Y."/>
            <person name="Zhang Z."/>
            <person name="Ro D.K."/>
            <person name="Shang Y."/>
            <person name="Huang S."/>
            <person name="Yan J."/>
        </authorList>
    </citation>
    <scope>NUCLEOTIDE SEQUENCE [LARGE SCALE GENOMIC DNA]</scope>
    <source>
        <strain evidence="2">Ta-2019</strain>
    </source>
</reference>
<feature type="region of interest" description="Disordered" evidence="1">
    <location>
        <begin position="251"/>
        <end position="295"/>
    </location>
</feature>
<dbReference type="PANTHER" id="PTHR34119">
    <property type="entry name" value="HYDROXYPROLINE-RICH GLYCOPROTEIN-LIKE"/>
    <property type="match status" value="1"/>
</dbReference>
<proteinExistence type="predicted"/>
<name>A0AA38LM59_TAXCH</name>
<dbReference type="SUPFAM" id="SSF103657">
    <property type="entry name" value="BAR/IMD domain-like"/>
    <property type="match status" value="1"/>
</dbReference>
<dbReference type="Gene3D" id="1.20.1270.60">
    <property type="entry name" value="Arfaptin homology (AH) domain/BAR domain"/>
    <property type="match status" value="1"/>
</dbReference>
<evidence type="ECO:0008006" key="4">
    <source>
        <dbReference type="Google" id="ProtNLM"/>
    </source>
</evidence>
<dbReference type="InterPro" id="IPR037488">
    <property type="entry name" value="At2g33490-like"/>
</dbReference>
<sequence>MIRGCNSSRGAIGKDIKDMRDCYDGLVIASALTTNSVFEFSESLQEMGSCLLEKTALSSDEDSGRVLIMLGKLQYELHRSLDHYRTHIHQTITAPSESLLSELQNVEELKDQCDEKRKMYEHIWAERAKGKSKNGKGEIVSSEQLHSAKEEYESDVTFLVCRLMSLKQGQPRSLLTQAARHYTAQLHLYRKGLASLEALEPHVKKIAEEQHIDYQLNELEEDDGEVSFEFYPEYDDSTSSENSMQLDRFEFSSPRSSLQVEPAQSKASPEEVEYKLSTSRRSVVGSKSAPLTPSMYRKSDNAEKIQDTSTVVQRNLHTYALPVPAGVKSGNITGGGSNFAIGSGPVSGTGIVSSMWHTSPLGQPKTQTAGLGVVSTKNDLNLHESAENSRTSHFLSQNGISRGQPLRAEPNTSNRANTLPVPSSVERIPTVRFDIPDASDSKRIKRQAFS</sequence>
<accession>A0AA38LM59</accession>
<feature type="compositionally biased region" description="Polar residues" evidence="1">
    <location>
        <begin position="410"/>
        <end position="421"/>
    </location>
</feature>
<feature type="region of interest" description="Disordered" evidence="1">
    <location>
        <begin position="387"/>
        <end position="427"/>
    </location>
</feature>
<feature type="compositionally biased region" description="Polar residues" evidence="1">
    <location>
        <begin position="388"/>
        <end position="401"/>
    </location>
</feature>
<gene>
    <name evidence="2" type="ORF">KI387_000912</name>
</gene>
<dbReference type="EMBL" id="JAHRHJ020000001">
    <property type="protein sequence ID" value="KAH9328804.1"/>
    <property type="molecule type" value="Genomic_DNA"/>
</dbReference>
<evidence type="ECO:0000313" key="3">
    <source>
        <dbReference type="Proteomes" id="UP000824469"/>
    </source>
</evidence>
<keyword evidence="3" id="KW-1185">Reference proteome</keyword>
<dbReference type="OMA" id="FDYITTE"/>
<comment type="caution">
    <text evidence="2">The sequence shown here is derived from an EMBL/GenBank/DDBJ whole genome shotgun (WGS) entry which is preliminary data.</text>
</comment>
<organism evidence="2 3">
    <name type="scientific">Taxus chinensis</name>
    <name type="common">Chinese yew</name>
    <name type="synonym">Taxus wallichiana var. chinensis</name>
    <dbReference type="NCBI Taxonomy" id="29808"/>
    <lineage>
        <taxon>Eukaryota</taxon>
        <taxon>Viridiplantae</taxon>
        <taxon>Streptophyta</taxon>
        <taxon>Embryophyta</taxon>
        <taxon>Tracheophyta</taxon>
        <taxon>Spermatophyta</taxon>
        <taxon>Pinopsida</taxon>
        <taxon>Pinidae</taxon>
        <taxon>Conifers II</taxon>
        <taxon>Cupressales</taxon>
        <taxon>Taxaceae</taxon>
        <taxon>Taxus</taxon>
    </lineage>
</organism>
<protein>
    <recommendedName>
        <fullName evidence="4">BAR domain-containing protein</fullName>
    </recommendedName>
</protein>
<dbReference type="CDD" id="cd07307">
    <property type="entry name" value="BAR"/>
    <property type="match status" value="1"/>
</dbReference>
<dbReference type="InterPro" id="IPR027267">
    <property type="entry name" value="AH/BAR_dom_sf"/>
</dbReference>
<dbReference type="AlphaFoldDB" id="A0AA38LM59"/>
<evidence type="ECO:0000256" key="1">
    <source>
        <dbReference type="SAM" id="MobiDB-lite"/>
    </source>
</evidence>